<dbReference type="Pfam" id="PF00657">
    <property type="entry name" value="Lipase_GDSL"/>
    <property type="match status" value="1"/>
</dbReference>
<keyword evidence="5" id="KW-1185">Reference proteome</keyword>
<dbReference type="InterPro" id="IPR001087">
    <property type="entry name" value="GDSL"/>
</dbReference>
<evidence type="ECO:0000256" key="1">
    <source>
        <dbReference type="SAM" id="MobiDB-lite"/>
    </source>
</evidence>
<feature type="chain" id="PRO_5001486079" description="GDSL-like protein" evidence="3">
    <location>
        <begin position="21"/>
        <end position="476"/>
    </location>
</feature>
<feature type="transmembrane region" description="Helical" evidence="2">
    <location>
        <begin position="433"/>
        <end position="454"/>
    </location>
</feature>
<feature type="region of interest" description="Disordered" evidence="1">
    <location>
        <begin position="36"/>
        <end position="66"/>
    </location>
</feature>
<keyword evidence="2" id="KW-0812">Transmembrane</keyword>
<evidence type="ECO:0008006" key="6">
    <source>
        <dbReference type="Google" id="ProtNLM"/>
    </source>
</evidence>
<evidence type="ECO:0000313" key="5">
    <source>
        <dbReference type="Proteomes" id="UP000024635"/>
    </source>
</evidence>
<dbReference type="PANTHER" id="PTHR21325">
    <property type="entry name" value="PHOSPHOLIPASE B, PLB1"/>
    <property type="match status" value="1"/>
</dbReference>
<evidence type="ECO:0000256" key="3">
    <source>
        <dbReference type="SAM" id="SignalP"/>
    </source>
</evidence>
<reference evidence="5" key="1">
    <citation type="journal article" date="2015" name="Nat. Genet.">
        <title>The genome and transcriptome of the zoonotic hookworm Ancylostoma ceylanicum identify infection-specific gene families.</title>
        <authorList>
            <person name="Schwarz E.M."/>
            <person name="Hu Y."/>
            <person name="Antoshechkin I."/>
            <person name="Miller M.M."/>
            <person name="Sternberg P.W."/>
            <person name="Aroian R.V."/>
        </authorList>
    </citation>
    <scope>NUCLEOTIDE SEQUENCE</scope>
    <source>
        <strain evidence="5">HY135</strain>
    </source>
</reference>
<organism evidence="4 5">
    <name type="scientific">Ancylostoma ceylanicum</name>
    <dbReference type="NCBI Taxonomy" id="53326"/>
    <lineage>
        <taxon>Eukaryota</taxon>
        <taxon>Metazoa</taxon>
        <taxon>Ecdysozoa</taxon>
        <taxon>Nematoda</taxon>
        <taxon>Chromadorea</taxon>
        <taxon>Rhabditida</taxon>
        <taxon>Rhabditina</taxon>
        <taxon>Rhabditomorpha</taxon>
        <taxon>Strongyloidea</taxon>
        <taxon>Ancylostomatidae</taxon>
        <taxon>Ancylostomatinae</taxon>
        <taxon>Ancylostoma</taxon>
    </lineage>
</organism>
<proteinExistence type="predicted"/>
<dbReference type="CDD" id="cd01824">
    <property type="entry name" value="Phospholipase_B_like"/>
    <property type="match status" value="1"/>
</dbReference>
<dbReference type="Proteomes" id="UP000024635">
    <property type="component" value="Unassembled WGS sequence"/>
</dbReference>
<accession>A0A016RXE7</accession>
<dbReference type="OrthoDB" id="10265800at2759"/>
<keyword evidence="3" id="KW-0732">Signal</keyword>
<comment type="caution">
    <text evidence="4">The sequence shown here is derived from an EMBL/GenBank/DDBJ whole genome shotgun (WGS) entry which is preliminary data.</text>
</comment>
<feature type="signal peptide" evidence="3">
    <location>
        <begin position="1"/>
        <end position="20"/>
    </location>
</feature>
<dbReference type="InterPro" id="IPR035547">
    <property type="entry name" value="Phospholipase_B"/>
</dbReference>
<dbReference type="STRING" id="53326.A0A016RXE7"/>
<dbReference type="GO" id="GO:0004620">
    <property type="term" value="F:phospholipase activity"/>
    <property type="evidence" value="ECO:0007669"/>
    <property type="project" value="InterPro"/>
</dbReference>
<gene>
    <name evidence="4" type="primary">Acey_s0355.g3348</name>
    <name evidence="4" type="synonym">Acey-T19D7.7</name>
    <name evidence="4" type="ORF">Y032_0355g3348</name>
</gene>
<feature type="compositionally biased region" description="Basic and acidic residues" evidence="1">
    <location>
        <begin position="36"/>
        <end position="55"/>
    </location>
</feature>
<keyword evidence="2" id="KW-1133">Transmembrane helix</keyword>
<dbReference type="PANTHER" id="PTHR21325:SF23">
    <property type="entry name" value="LIPASE_GDSL DOMAIN-CONTAINING PROTEIN"/>
    <property type="match status" value="1"/>
</dbReference>
<dbReference type="EMBL" id="JARK01001691">
    <property type="protein sequence ID" value="EYB82654.1"/>
    <property type="molecule type" value="Genomic_DNA"/>
</dbReference>
<dbReference type="AlphaFoldDB" id="A0A016RXE7"/>
<evidence type="ECO:0000256" key="2">
    <source>
        <dbReference type="SAM" id="Phobius"/>
    </source>
</evidence>
<dbReference type="GO" id="GO:0006644">
    <property type="term" value="P:phospholipid metabolic process"/>
    <property type="evidence" value="ECO:0007669"/>
    <property type="project" value="TreeGrafter"/>
</dbReference>
<name>A0A016RXE7_9BILA</name>
<keyword evidence="2" id="KW-0472">Membrane</keyword>
<sequence length="476" mass="53695">MVSFLSYLAIIYLLSPITSSDYVYVNDKDIYHKESEDFNGAHRNEDSRSGQRRDDDDTNEDEPPSYPKEVVSVQISSAFSNKQSFSCPMAKPLLHTGDSLADLSPEDIDIVAAMGDALPAGRGLWEATDVEFRGAAFPIGGDANIDGLVTIPNILLQFNERLEGVSHGMGKRDRLPDYQLNVAESNTETENLPEQAAELVRRLRLLMPAYVLQQKWTLVTIATGTEEFCNHCDTPSHSSIRRALGILRKGIPKAFVVLLGPVHVAWSYKLDINLLKPRCPCLESISMRRYRSLVVEWREVFFRVQNEFNSLNHTTFGVLAIPRLPIHSREPESLLVPGRPVLNRKGHTYAAKWLWNRLMTGPSFNFSNMVFSEDSYYCPSVGCPYFRTVQNLERCSVLAEDEYQRIHATTIRPINGTVKIPHRVVVRNNLVEIIALVVFLCLISVSVLGTFFYCHGRRATVGRFETVPDEISVTNK</sequence>
<protein>
    <recommendedName>
        <fullName evidence="6">GDSL-like protein</fullName>
    </recommendedName>
</protein>
<dbReference type="InterPro" id="IPR038885">
    <property type="entry name" value="PLB1"/>
</dbReference>
<evidence type="ECO:0000313" key="4">
    <source>
        <dbReference type="EMBL" id="EYB82654.1"/>
    </source>
</evidence>